<reference evidence="1 2" key="1">
    <citation type="journal article" date="2020" name="Phytopathology">
        <title>A high-quality genome resource of Botrytis fragariae, a new and rapidly spreading fungal pathogen causing strawberry gray mold in the U.S.A.</title>
        <authorList>
            <person name="Wu Y."/>
            <person name="Saski C.A."/>
            <person name="Schnabel G."/>
            <person name="Xiao S."/>
            <person name="Hu M."/>
        </authorList>
    </citation>
    <scope>NUCLEOTIDE SEQUENCE [LARGE SCALE GENOMIC DNA]</scope>
    <source>
        <strain evidence="1 2">BVB16</strain>
    </source>
</reference>
<evidence type="ECO:0000313" key="1">
    <source>
        <dbReference type="EMBL" id="KAF5876820.1"/>
    </source>
</evidence>
<keyword evidence="2" id="KW-1185">Reference proteome</keyword>
<proteinExistence type="predicted"/>
<accession>A0A8H6B0G0</accession>
<comment type="caution">
    <text evidence="1">The sequence shown here is derived from an EMBL/GenBank/DDBJ whole genome shotgun (WGS) entry which is preliminary data.</text>
</comment>
<evidence type="ECO:0000313" key="2">
    <source>
        <dbReference type="Proteomes" id="UP000531561"/>
    </source>
</evidence>
<sequence length="77" mass="8471">MGAANTWYCLSCYTSQYGSVSAIRPCKKCKYMMSIWHQPGSNPALPVYVGTTGGCVERQAPVEELVQHEKVTQKLAS</sequence>
<organism evidence="1 2">
    <name type="scientific">Botrytis fragariae</name>
    <dbReference type="NCBI Taxonomy" id="1964551"/>
    <lineage>
        <taxon>Eukaryota</taxon>
        <taxon>Fungi</taxon>
        <taxon>Dikarya</taxon>
        <taxon>Ascomycota</taxon>
        <taxon>Pezizomycotina</taxon>
        <taxon>Leotiomycetes</taxon>
        <taxon>Helotiales</taxon>
        <taxon>Sclerotiniaceae</taxon>
        <taxon>Botrytis</taxon>
    </lineage>
</organism>
<dbReference type="GeneID" id="59257330"/>
<dbReference type="RefSeq" id="XP_037195766.1">
    <property type="nucleotide sequence ID" value="XM_037333638.1"/>
</dbReference>
<protein>
    <submittedName>
        <fullName evidence="1">Uncharacterized protein</fullName>
    </submittedName>
</protein>
<dbReference type="EMBL" id="JABFCT010000004">
    <property type="protein sequence ID" value="KAF5876820.1"/>
    <property type="molecule type" value="Genomic_DNA"/>
</dbReference>
<gene>
    <name evidence="1" type="ORF">Bfra_003228</name>
</gene>
<dbReference type="OrthoDB" id="3557255at2759"/>
<name>A0A8H6B0G0_9HELO</name>
<dbReference type="AlphaFoldDB" id="A0A8H6B0G0"/>
<dbReference type="Proteomes" id="UP000531561">
    <property type="component" value="Unassembled WGS sequence"/>
</dbReference>